<sequence length="75" mass="8753">MWTARFFAYASGKPYLKKVTKEGRFSEISTILLKNRITLIKMSKASASFYICRGFLYKTNITIIYLLLQNTVLYN</sequence>
<name>A0A3R5V805_9CLOT</name>
<dbReference type="KEGG" id="cmah:C1I91_11575"/>
<keyword evidence="2" id="KW-1185">Reference proteome</keyword>
<reference evidence="1 2" key="1">
    <citation type="submission" date="2018-01" db="EMBL/GenBank/DDBJ databases">
        <title>Genome Sequencing and Assembly of Anaerobacter polyendosporus strain CT4.</title>
        <authorList>
            <person name="Tachaapaikoon C."/>
            <person name="Sutheeworapong S."/>
            <person name="Jenjaroenpun P."/>
            <person name="Wongsurawat T."/>
            <person name="Nookeaw I."/>
            <person name="Cheawchanlertfa P."/>
            <person name="Kosugi A."/>
            <person name="Cheevadhanarak S."/>
            <person name="Ratanakhanokchai K."/>
        </authorList>
    </citation>
    <scope>NUCLEOTIDE SEQUENCE [LARGE SCALE GENOMIC DNA]</scope>
    <source>
        <strain evidence="1 2">CT4</strain>
    </source>
</reference>
<gene>
    <name evidence="1" type="ORF">C1I91_11575</name>
</gene>
<proteinExistence type="predicted"/>
<organism evidence="1 2">
    <name type="scientific">Clostridium manihotivorum</name>
    <dbReference type="NCBI Taxonomy" id="2320868"/>
    <lineage>
        <taxon>Bacteria</taxon>
        <taxon>Bacillati</taxon>
        <taxon>Bacillota</taxon>
        <taxon>Clostridia</taxon>
        <taxon>Eubacteriales</taxon>
        <taxon>Clostridiaceae</taxon>
        <taxon>Clostridium</taxon>
    </lineage>
</organism>
<dbReference type="AlphaFoldDB" id="A0A3R5V805"/>
<accession>A0A3R5V805</accession>
<dbReference type="EMBL" id="CP025746">
    <property type="protein sequence ID" value="QAA32226.1"/>
    <property type="molecule type" value="Genomic_DNA"/>
</dbReference>
<dbReference type="Proteomes" id="UP000286268">
    <property type="component" value="Chromosome"/>
</dbReference>
<evidence type="ECO:0000313" key="1">
    <source>
        <dbReference type="EMBL" id="QAA32226.1"/>
    </source>
</evidence>
<protein>
    <submittedName>
        <fullName evidence="1">Uncharacterized protein</fullName>
    </submittedName>
</protein>
<evidence type="ECO:0000313" key="2">
    <source>
        <dbReference type="Proteomes" id="UP000286268"/>
    </source>
</evidence>